<dbReference type="Proteomes" id="UP000886743">
    <property type="component" value="Unassembled WGS sequence"/>
</dbReference>
<evidence type="ECO:0000259" key="4">
    <source>
        <dbReference type="PROSITE" id="PS51760"/>
    </source>
</evidence>
<dbReference type="PROSITE" id="PS51760">
    <property type="entry name" value="GH10_2"/>
    <property type="match status" value="1"/>
</dbReference>
<dbReference type="InterPro" id="IPR044846">
    <property type="entry name" value="GH10"/>
</dbReference>
<dbReference type="Pfam" id="PF00331">
    <property type="entry name" value="Glyco_hydro_10"/>
    <property type="match status" value="1"/>
</dbReference>
<reference evidence="5" key="1">
    <citation type="submission" date="2020-10" db="EMBL/GenBank/DDBJ databases">
        <authorList>
            <person name="Gilroy R."/>
        </authorList>
    </citation>
    <scope>NUCLEOTIDE SEQUENCE</scope>
    <source>
        <strain evidence="5">4920</strain>
    </source>
</reference>
<keyword evidence="3" id="KW-0624">Polysaccharide degradation</keyword>
<dbReference type="SUPFAM" id="SSF51445">
    <property type="entry name" value="(Trans)glycosidases"/>
    <property type="match status" value="1"/>
</dbReference>
<dbReference type="PANTHER" id="PTHR31490:SF1">
    <property type="entry name" value="ENDO-1,4-BETA-XYLANASE 1"/>
    <property type="match status" value="1"/>
</dbReference>
<proteinExistence type="predicted"/>
<protein>
    <submittedName>
        <fullName evidence="5">Endo-1,4-beta-xylanase</fullName>
    </submittedName>
</protein>
<dbReference type="InterPro" id="IPR001000">
    <property type="entry name" value="GH10_dom"/>
</dbReference>
<dbReference type="InterPro" id="IPR017853">
    <property type="entry name" value="GH"/>
</dbReference>
<dbReference type="PANTHER" id="PTHR31490">
    <property type="entry name" value="GLYCOSYL HYDROLASE"/>
    <property type="match status" value="1"/>
</dbReference>
<evidence type="ECO:0000256" key="3">
    <source>
        <dbReference type="ARBA" id="ARBA00023326"/>
    </source>
</evidence>
<gene>
    <name evidence="5" type="ORF">IAC74_05700</name>
</gene>
<name>A0A9D1NHP0_9FIRM</name>
<feature type="domain" description="GH10" evidence="4">
    <location>
        <begin position="65"/>
        <end position="384"/>
    </location>
</feature>
<evidence type="ECO:0000313" key="6">
    <source>
        <dbReference type="Proteomes" id="UP000886743"/>
    </source>
</evidence>
<keyword evidence="1" id="KW-0378">Hydrolase</keyword>
<keyword evidence="2" id="KW-0119">Carbohydrate metabolism</keyword>
<evidence type="ECO:0000256" key="2">
    <source>
        <dbReference type="ARBA" id="ARBA00023277"/>
    </source>
</evidence>
<reference evidence="5" key="2">
    <citation type="journal article" date="2021" name="PeerJ">
        <title>Extensive microbial diversity within the chicken gut microbiome revealed by metagenomics and culture.</title>
        <authorList>
            <person name="Gilroy R."/>
            <person name="Ravi A."/>
            <person name="Getino M."/>
            <person name="Pursley I."/>
            <person name="Horton D.L."/>
            <person name="Alikhan N.F."/>
            <person name="Baker D."/>
            <person name="Gharbi K."/>
            <person name="Hall N."/>
            <person name="Watson M."/>
            <person name="Adriaenssens E.M."/>
            <person name="Foster-Nyarko E."/>
            <person name="Jarju S."/>
            <person name="Secka A."/>
            <person name="Antonio M."/>
            <person name="Oren A."/>
            <person name="Chaudhuri R.R."/>
            <person name="La Ragione R."/>
            <person name="Hildebrand F."/>
            <person name="Pallen M.J."/>
        </authorList>
    </citation>
    <scope>NUCLEOTIDE SEQUENCE</scope>
    <source>
        <strain evidence="5">4920</strain>
    </source>
</reference>
<dbReference type="GO" id="GO:0000272">
    <property type="term" value="P:polysaccharide catabolic process"/>
    <property type="evidence" value="ECO:0007669"/>
    <property type="project" value="UniProtKB-KW"/>
</dbReference>
<dbReference type="Gene3D" id="3.20.20.80">
    <property type="entry name" value="Glycosidases"/>
    <property type="match status" value="1"/>
</dbReference>
<accession>A0A9D1NHP0</accession>
<evidence type="ECO:0000256" key="1">
    <source>
        <dbReference type="ARBA" id="ARBA00022801"/>
    </source>
</evidence>
<dbReference type="AlphaFoldDB" id="A0A9D1NHP0"/>
<dbReference type="SMART" id="SM00633">
    <property type="entry name" value="Glyco_10"/>
    <property type="match status" value="1"/>
</dbReference>
<comment type="caution">
    <text evidence="5">The sequence shown here is derived from an EMBL/GenBank/DDBJ whole genome shotgun (WGS) entry which is preliminary data.</text>
</comment>
<dbReference type="GO" id="GO:0004553">
    <property type="term" value="F:hydrolase activity, hydrolyzing O-glycosyl compounds"/>
    <property type="evidence" value="ECO:0007669"/>
    <property type="project" value="InterPro"/>
</dbReference>
<organism evidence="5 6">
    <name type="scientific">Candidatus Aphodoplasma excrementigallinarum</name>
    <dbReference type="NCBI Taxonomy" id="2840673"/>
    <lineage>
        <taxon>Bacteria</taxon>
        <taxon>Bacillati</taxon>
        <taxon>Bacillota</taxon>
        <taxon>Clostridia</taxon>
        <taxon>Eubacteriales</taxon>
        <taxon>Candidatus Aphodoplasma</taxon>
    </lineage>
</organism>
<dbReference type="EMBL" id="DVOF01000166">
    <property type="protein sequence ID" value="HIV03051.1"/>
    <property type="molecule type" value="Genomic_DNA"/>
</dbReference>
<sequence>MANKNVMRYFEKYRGYMEDRVRDGIEQNRKGYGYITVTDASGAPVQGARVKLRQKRHEFSFGANLFMLDELESAEKNARYKEYFKDLFNMATLPFYWNGLEPKQGKPRFTADSEKVYRRPVPDLCLDYCEQNGITPKAHCLTYVDFSPPWVPDDVAETKRLLEERYRALSERYAGRINGWEVINETLCGNERNDPKAFFRMPDLIEWNFALAEKYFTANELIINEASAFLWENYKYDRSNYYLQIERALGKGARIDAVGMQFHMFYPEREAEDKAAFYLNPKRIYDVLDTYARLNRPIQITEITIPAYSWGAEDEELQAEILENLYKIWFSHPAMEAIIYWNLVDGYAAFAPQGDMSAGENIYHAGLVRYDFTKKPAYHALRRLLHETWHTETECVTGADGTASFKGFYGDYDAEIVADGKTSSQTLRLCRGGWNESKLTIAD</sequence>
<evidence type="ECO:0000313" key="5">
    <source>
        <dbReference type="EMBL" id="HIV03051.1"/>
    </source>
</evidence>